<dbReference type="Proteomes" id="UP000076532">
    <property type="component" value="Unassembled WGS sequence"/>
</dbReference>
<dbReference type="AlphaFoldDB" id="A0A166T8H3"/>
<feature type="signal peptide" evidence="2">
    <location>
        <begin position="1"/>
        <end position="19"/>
    </location>
</feature>
<protein>
    <submittedName>
        <fullName evidence="3">Uncharacterized protein</fullName>
    </submittedName>
</protein>
<keyword evidence="4" id="KW-1185">Reference proteome</keyword>
<keyword evidence="2" id="KW-0732">Signal</keyword>
<feature type="compositionally biased region" description="Basic and acidic residues" evidence="1">
    <location>
        <begin position="91"/>
        <end position="116"/>
    </location>
</feature>
<name>A0A166T8H3_9AGAM</name>
<evidence type="ECO:0000313" key="4">
    <source>
        <dbReference type="Proteomes" id="UP000076532"/>
    </source>
</evidence>
<feature type="compositionally biased region" description="Basic residues" evidence="1">
    <location>
        <begin position="163"/>
        <end position="173"/>
    </location>
</feature>
<evidence type="ECO:0000256" key="1">
    <source>
        <dbReference type="SAM" id="MobiDB-lite"/>
    </source>
</evidence>
<accession>A0A166T8H3</accession>
<feature type="non-terminal residue" evidence="3">
    <location>
        <position position="1"/>
    </location>
</feature>
<feature type="chain" id="PRO_5007879915" evidence="2">
    <location>
        <begin position="20"/>
        <end position="271"/>
    </location>
</feature>
<organism evidence="3 4">
    <name type="scientific">Athelia psychrophila</name>
    <dbReference type="NCBI Taxonomy" id="1759441"/>
    <lineage>
        <taxon>Eukaryota</taxon>
        <taxon>Fungi</taxon>
        <taxon>Dikarya</taxon>
        <taxon>Basidiomycota</taxon>
        <taxon>Agaricomycotina</taxon>
        <taxon>Agaricomycetes</taxon>
        <taxon>Agaricomycetidae</taxon>
        <taxon>Atheliales</taxon>
        <taxon>Atheliaceae</taxon>
        <taxon>Athelia</taxon>
    </lineage>
</organism>
<evidence type="ECO:0000313" key="3">
    <source>
        <dbReference type="EMBL" id="KZP30338.1"/>
    </source>
</evidence>
<feature type="region of interest" description="Disordered" evidence="1">
    <location>
        <begin position="91"/>
        <end position="188"/>
    </location>
</feature>
<proteinExistence type="predicted"/>
<evidence type="ECO:0000256" key="2">
    <source>
        <dbReference type="SAM" id="SignalP"/>
    </source>
</evidence>
<reference evidence="3 4" key="1">
    <citation type="journal article" date="2016" name="Mol. Biol. Evol.">
        <title>Comparative Genomics of Early-Diverging Mushroom-Forming Fungi Provides Insights into the Origins of Lignocellulose Decay Capabilities.</title>
        <authorList>
            <person name="Nagy L.G."/>
            <person name="Riley R."/>
            <person name="Tritt A."/>
            <person name="Adam C."/>
            <person name="Daum C."/>
            <person name="Floudas D."/>
            <person name="Sun H."/>
            <person name="Yadav J.S."/>
            <person name="Pangilinan J."/>
            <person name="Larsson K.H."/>
            <person name="Matsuura K."/>
            <person name="Barry K."/>
            <person name="Labutti K."/>
            <person name="Kuo R."/>
            <person name="Ohm R.A."/>
            <person name="Bhattacharya S.S."/>
            <person name="Shirouzu T."/>
            <person name="Yoshinaga Y."/>
            <person name="Martin F.M."/>
            <person name="Grigoriev I.V."/>
            <person name="Hibbett D.S."/>
        </authorList>
    </citation>
    <scope>NUCLEOTIDE SEQUENCE [LARGE SCALE GENOMIC DNA]</scope>
    <source>
        <strain evidence="3 4">CBS 109695</strain>
    </source>
</reference>
<dbReference type="EMBL" id="KV417494">
    <property type="protein sequence ID" value="KZP30338.1"/>
    <property type="molecule type" value="Genomic_DNA"/>
</dbReference>
<gene>
    <name evidence="3" type="ORF">FIBSPDRAFT_926519</name>
</gene>
<sequence>TRKTCWICIYLGRWTLVYSGFPSPRLLISLSVSVLSAHTQACQLILIGPAPSLIRPLTSFDSVNFRSPPRHSLQNHFQPFFRDELLSPRYRSHDHVPANPRRERVLRAGRTPDARRLLAPPRAQRLPRTRRPARPQGQHQESRRARRHARLQNPAPGPGHHAQPGRRQTRHPHPAVPHAPAVRPPHRCQRECHRAGGRERTWEDAERARVLPLRKRLGGARCAALEDQGASGTFALTRAELFIFPELRLECPCYPRRPPAQARQEAQDGCS</sequence>